<feature type="compositionally biased region" description="Acidic residues" evidence="1">
    <location>
        <begin position="304"/>
        <end position="317"/>
    </location>
</feature>
<sequence>MFYTSKSYLSQLPVELLFEIFLQCPDLSSLWSLLNTSSRMRAAFNSKASDIVDSVLNLTVPVQSRLYMRQVLVLCTGLHSYSNLEEVLDDKLLLTERIVATPAQLRRFVALCHRVHVLAHLCIDKSLQRCLDSPLGQKEYSIDFKQPTWTEEQRSILSFWRVLYVNELKLTGLEGRLDWCPYELKRLQNYSFDELFLLYTPKFQTRTALRFIRELIIRSDSEEDIAIGGVQRPFNLPGLPEGTEFGWKCQSPPSPSAVNQGWHPADPVPEGRLSGVIPRPHSEQMAVFFDYESQSESESNIEQINEDSEGDGSETDESERHHPQIRRICRLRDPSPGEPRATVRIVPHPPKDPDIIPPVSLPIQHFGQVPNGEEWRKLHGEVLGVQFWHHARADYTTGPIRFIRPVAYIKYGFAIWEEQRMIDMGLWSPRALIDASDYLKIWYSFLSQEDLNWHDNRRRTYTW</sequence>
<evidence type="ECO:0008006" key="4">
    <source>
        <dbReference type="Google" id="ProtNLM"/>
    </source>
</evidence>
<evidence type="ECO:0000313" key="2">
    <source>
        <dbReference type="EMBL" id="KAE8150196.1"/>
    </source>
</evidence>
<keyword evidence="3" id="KW-1185">Reference proteome</keyword>
<evidence type="ECO:0000256" key="1">
    <source>
        <dbReference type="SAM" id="MobiDB-lite"/>
    </source>
</evidence>
<dbReference type="EMBL" id="ML742100">
    <property type="protein sequence ID" value="KAE8150196.1"/>
    <property type="molecule type" value="Genomic_DNA"/>
</dbReference>
<reference evidence="2 3" key="1">
    <citation type="submission" date="2019-04" db="EMBL/GenBank/DDBJ databases">
        <title>Friends and foes A comparative genomics study of 23 Aspergillus species from section Flavi.</title>
        <authorList>
            <consortium name="DOE Joint Genome Institute"/>
            <person name="Kjaerbolling I."/>
            <person name="Vesth T."/>
            <person name="Frisvad J.C."/>
            <person name="Nybo J.L."/>
            <person name="Theobald S."/>
            <person name="Kildgaard S."/>
            <person name="Isbrandt T."/>
            <person name="Kuo A."/>
            <person name="Sato A."/>
            <person name="Lyhne E.K."/>
            <person name="Kogle M.E."/>
            <person name="Wiebenga A."/>
            <person name="Kun R.S."/>
            <person name="Lubbers R.J."/>
            <person name="Makela M.R."/>
            <person name="Barry K."/>
            <person name="Chovatia M."/>
            <person name="Clum A."/>
            <person name="Daum C."/>
            <person name="Haridas S."/>
            <person name="He G."/>
            <person name="LaButti K."/>
            <person name="Lipzen A."/>
            <person name="Mondo S."/>
            <person name="Riley R."/>
            <person name="Salamov A."/>
            <person name="Simmons B.A."/>
            <person name="Magnuson J.K."/>
            <person name="Henrissat B."/>
            <person name="Mortensen U.H."/>
            <person name="Larsen T.O."/>
            <person name="Devries R.P."/>
            <person name="Grigoriev I.V."/>
            <person name="Machida M."/>
            <person name="Baker S.E."/>
            <person name="Andersen M.R."/>
        </authorList>
    </citation>
    <scope>NUCLEOTIDE SEQUENCE [LARGE SCALE GENOMIC DNA]</scope>
    <source>
        <strain evidence="2 3">IBT 18842</strain>
    </source>
</reference>
<dbReference type="AlphaFoldDB" id="A0A5N6TV03"/>
<feature type="region of interest" description="Disordered" evidence="1">
    <location>
        <begin position="296"/>
        <end position="351"/>
    </location>
</feature>
<organism evidence="2 3">
    <name type="scientific">Aspergillus avenaceus</name>
    <dbReference type="NCBI Taxonomy" id="36643"/>
    <lineage>
        <taxon>Eukaryota</taxon>
        <taxon>Fungi</taxon>
        <taxon>Dikarya</taxon>
        <taxon>Ascomycota</taxon>
        <taxon>Pezizomycotina</taxon>
        <taxon>Eurotiomycetes</taxon>
        <taxon>Eurotiomycetidae</taxon>
        <taxon>Eurotiales</taxon>
        <taxon>Aspergillaceae</taxon>
        <taxon>Aspergillus</taxon>
        <taxon>Aspergillus subgen. Circumdati</taxon>
    </lineage>
</organism>
<name>A0A5N6TV03_ASPAV</name>
<gene>
    <name evidence="2" type="ORF">BDV25DRAFT_154794</name>
</gene>
<accession>A0A5N6TV03</accession>
<protein>
    <recommendedName>
        <fullName evidence="4">F-box domain-containing protein</fullName>
    </recommendedName>
</protein>
<proteinExistence type="predicted"/>
<evidence type="ECO:0000313" key="3">
    <source>
        <dbReference type="Proteomes" id="UP000325780"/>
    </source>
</evidence>
<dbReference type="Proteomes" id="UP000325780">
    <property type="component" value="Unassembled WGS sequence"/>
</dbReference>
<dbReference type="OrthoDB" id="4358152at2759"/>